<organism evidence="1 2">
    <name type="scientific">Euplotes crassus</name>
    <dbReference type="NCBI Taxonomy" id="5936"/>
    <lineage>
        <taxon>Eukaryota</taxon>
        <taxon>Sar</taxon>
        <taxon>Alveolata</taxon>
        <taxon>Ciliophora</taxon>
        <taxon>Intramacronucleata</taxon>
        <taxon>Spirotrichea</taxon>
        <taxon>Hypotrichia</taxon>
        <taxon>Euplotida</taxon>
        <taxon>Euplotidae</taxon>
        <taxon>Moneuplotes</taxon>
    </lineage>
</organism>
<dbReference type="Proteomes" id="UP001295684">
    <property type="component" value="Unassembled WGS sequence"/>
</dbReference>
<dbReference type="AlphaFoldDB" id="A0AAD2CXG3"/>
<gene>
    <name evidence="1" type="ORF">ECRASSUSDP1_LOCUS15215</name>
</gene>
<name>A0AAD2CXG3_EUPCR</name>
<accession>A0AAD2CXG3</accession>
<dbReference type="EMBL" id="CAMPGE010015231">
    <property type="protein sequence ID" value="CAI2373866.1"/>
    <property type="molecule type" value="Genomic_DNA"/>
</dbReference>
<evidence type="ECO:0000313" key="1">
    <source>
        <dbReference type="EMBL" id="CAI2373866.1"/>
    </source>
</evidence>
<sequence>MSCSHIFCTSPVSYYCYEHKLPICMNCKHDHHYICKIKCIHSKESLKFQLHKLYELLENLESHSRYLVMSDSVFEGQQMISHFKVELIEIKARMAESIKKEEFLSFEKYEKALIGLRVRIDNDKNIKTLSVQCYQQVIFKKLKVYEAKDLLSEDQNLSKDIKFQYLKSIEDPKQEEGKTCSQDQENIYQLENLRAKYLKEQNKLCGNRVLELDLSRSQDVDFMKECINKNIKLPKIQAFGFADINQESEIFRQYVEECFLDNVFIELHVQVDDFTHFSDYSSSFKKLLHCSPKILSLTRFIVSHKDLKAIKDTDPKNKRVFCMTDCLIISNDGKKLSMVKGETKKEYNIRGILYTPEELYKISRIISPE</sequence>
<reference evidence="1" key="1">
    <citation type="submission" date="2023-07" db="EMBL/GenBank/DDBJ databases">
        <authorList>
            <consortium name="AG Swart"/>
            <person name="Singh M."/>
            <person name="Singh A."/>
            <person name="Seah K."/>
            <person name="Emmerich C."/>
        </authorList>
    </citation>
    <scope>NUCLEOTIDE SEQUENCE</scope>
    <source>
        <strain evidence="1">DP1</strain>
    </source>
</reference>
<keyword evidence="2" id="KW-1185">Reference proteome</keyword>
<evidence type="ECO:0000313" key="2">
    <source>
        <dbReference type="Proteomes" id="UP001295684"/>
    </source>
</evidence>
<proteinExistence type="predicted"/>
<protein>
    <submittedName>
        <fullName evidence="1">Uncharacterized protein</fullName>
    </submittedName>
</protein>
<comment type="caution">
    <text evidence="1">The sequence shown here is derived from an EMBL/GenBank/DDBJ whole genome shotgun (WGS) entry which is preliminary data.</text>
</comment>